<dbReference type="Proteomes" id="UP000093523">
    <property type="component" value="Unassembled WGS sequence"/>
</dbReference>
<reference evidence="1 2" key="1">
    <citation type="submission" date="2016-06" db="EMBL/GenBank/DDBJ databases">
        <authorList>
            <person name="Kjaerup R.B."/>
            <person name="Dalgaard T.S."/>
            <person name="Juul-Madsen H.R."/>
        </authorList>
    </citation>
    <scope>NUCLEOTIDE SEQUENCE [LARGE SCALE GENOMIC DNA]</scope>
    <source>
        <strain evidence="1 2">1S159</strain>
    </source>
</reference>
<dbReference type="EMBL" id="MAJU01000023">
    <property type="protein sequence ID" value="OCH19089.1"/>
    <property type="molecule type" value="Genomic_DNA"/>
</dbReference>
<proteinExistence type="predicted"/>
<evidence type="ECO:0000313" key="2">
    <source>
        <dbReference type="Proteomes" id="UP000093523"/>
    </source>
</evidence>
<protein>
    <recommendedName>
        <fullName evidence="3">ADP ribosyltransferase domain-containing protein</fullName>
    </recommendedName>
</protein>
<dbReference type="OrthoDB" id="9181457at2"/>
<dbReference type="RefSeq" id="WP_065611804.1">
    <property type="nucleotide sequence ID" value="NZ_CAWMPN010000023.1"/>
</dbReference>
<evidence type="ECO:0000313" key="1">
    <source>
        <dbReference type="EMBL" id="OCH19089.1"/>
    </source>
</evidence>
<dbReference type="AlphaFoldDB" id="A0A1B9NW15"/>
<accession>A0A1B9NW15</accession>
<evidence type="ECO:0008006" key="3">
    <source>
        <dbReference type="Google" id="ProtNLM"/>
    </source>
</evidence>
<name>A0A1B9NW15_ALILO</name>
<dbReference type="STRING" id="688.A6E04_16895"/>
<sequence length="245" mass="28178">MSLRIVNTFSSVYESWSTRDATQQENIEHYEREGSFLPFVNDKLIAVISDHFSAAEYMAEIGADNGLENHIDKFLDQDSNYKSWRSHMPSRTPRSITKFQQSYPNYIQSDVDTEINMIGKTLSEGQFLFHGGCWFNSRNNKVVLNKPFSTSFCPQVALRNAEWGGKAYDESRIDLFVLRVTNPKTNVFAYKRKGTRMGNEKEVLFATGAEVRLRSRTLIRDDYVVGKYGYSSKKVPIYVIEVDIS</sequence>
<comment type="caution">
    <text evidence="1">The sequence shown here is derived from an EMBL/GenBank/DDBJ whole genome shotgun (WGS) entry which is preliminary data.</text>
</comment>
<organism evidence="1 2">
    <name type="scientific">Aliivibrio logei</name>
    <name type="common">Vibrio logei</name>
    <dbReference type="NCBI Taxonomy" id="688"/>
    <lineage>
        <taxon>Bacteria</taxon>
        <taxon>Pseudomonadati</taxon>
        <taxon>Pseudomonadota</taxon>
        <taxon>Gammaproteobacteria</taxon>
        <taxon>Vibrionales</taxon>
        <taxon>Vibrionaceae</taxon>
        <taxon>Aliivibrio</taxon>
    </lineage>
</organism>
<gene>
    <name evidence="1" type="ORF">A6E04_16895</name>
</gene>